<dbReference type="PROSITE" id="PS50987">
    <property type="entry name" value="HTH_ARSR_2"/>
    <property type="match status" value="1"/>
</dbReference>
<keyword evidence="2" id="KW-0238">DNA-binding</keyword>
<name>A0A8J3Z7W2_9ACTN</name>
<sequence length="113" mass="12707">MSVPRPTADEDVFRAVADPTRRALMETLGRDGEQTVGALAEAVGQSVPLVSRHLAVLRGAGLVDERRAGRHRIYRLNPAPLQDLFDWAALFSGFWTERVLNLRAYLERQKHET</sequence>
<evidence type="ECO:0000259" key="4">
    <source>
        <dbReference type="PROSITE" id="PS50987"/>
    </source>
</evidence>
<evidence type="ECO:0000256" key="1">
    <source>
        <dbReference type="ARBA" id="ARBA00023015"/>
    </source>
</evidence>
<dbReference type="PRINTS" id="PR00778">
    <property type="entry name" value="HTHARSR"/>
</dbReference>
<dbReference type="CDD" id="cd00090">
    <property type="entry name" value="HTH_ARSR"/>
    <property type="match status" value="1"/>
</dbReference>
<evidence type="ECO:0000313" key="6">
    <source>
        <dbReference type="Proteomes" id="UP000612585"/>
    </source>
</evidence>
<dbReference type="EMBL" id="BOPG01000044">
    <property type="protein sequence ID" value="GIJ58996.1"/>
    <property type="molecule type" value="Genomic_DNA"/>
</dbReference>
<protein>
    <submittedName>
        <fullName evidence="5">Transcriptional regulator</fullName>
    </submittedName>
</protein>
<organism evidence="5 6">
    <name type="scientific">Virgisporangium aurantiacum</name>
    <dbReference type="NCBI Taxonomy" id="175570"/>
    <lineage>
        <taxon>Bacteria</taxon>
        <taxon>Bacillati</taxon>
        <taxon>Actinomycetota</taxon>
        <taxon>Actinomycetes</taxon>
        <taxon>Micromonosporales</taxon>
        <taxon>Micromonosporaceae</taxon>
        <taxon>Virgisporangium</taxon>
    </lineage>
</organism>
<dbReference type="Proteomes" id="UP000612585">
    <property type="component" value="Unassembled WGS sequence"/>
</dbReference>
<keyword evidence="1" id="KW-0805">Transcription regulation</keyword>
<dbReference type="AlphaFoldDB" id="A0A8J3Z7W2"/>
<feature type="domain" description="HTH arsR-type" evidence="4">
    <location>
        <begin position="1"/>
        <end position="96"/>
    </location>
</feature>
<dbReference type="InterPro" id="IPR011991">
    <property type="entry name" value="ArsR-like_HTH"/>
</dbReference>
<dbReference type="InterPro" id="IPR051081">
    <property type="entry name" value="HTH_MetalResp_TranReg"/>
</dbReference>
<dbReference type="GO" id="GO:0003677">
    <property type="term" value="F:DNA binding"/>
    <property type="evidence" value="ECO:0007669"/>
    <property type="project" value="UniProtKB-KW"/>
</dbReference>
<comment type="caution">
    <text evidence="5">The sequence shown here is derived from an EMBL/GenBank/DDBJ whole genome shotgun (WGS) entry which is preliminary data.</text>
</comment>
<gene>
    <name evidence="5" type="ORF">Vau01_065120</name>
</gene>
<dbReference type="Pfam" id="PF01022">
    <property type="entry name" value="HTH_5"/>
    <property type="match status" value="1"/>
</dbReference>
<evidence type="ECO:0000256" key="2">
    <source>
        <dbReference type="ARBA" id="ARBA00023125"/>
    </source>
</evidence>
<dbReference type="InterPro" id="IPR001845">
    <property type="entry name" value="HTH_ArsR_DNA-bd_dom"/>
</dbReference>
<dbReference type="GO" id="GO:0003700">
    <property type="term" value="F:DNA-binding transcription factor activity"/>
    <property type="evidence" value="ECO:0007669"/>
    <property type="project" value="InterPro"/>
</dbReference>
<keyword evidence="3" id="KW-0804">Transcription</keyword>
<dbReference type="SMART" id="SM00418">
    <property type="entry name" value="HTH_ARSR"/>
    <property type="match status" value="1"/>
</dbReference>
<accession>A0A8J3Z7W2</accession>
<dbReference type="PANTHER" id="PTHR33154">
    <property type="entry name" value="TRANSCRIPTIONAL REGULATOR, ARSR FAMILY"/>
    <property type="match status" value="1"/>
</dbReference>
<proteinExistence type="predicted"/>
<evidence type="ECO:0000313" key="5">
    <source>
        <dbReference type="EMBL" id="GIJ58996.1"/>
    </source>
</evidence>
<dbReference type="InterPro" id="IPR036388">
    <property type="entry name" value="WH-like_DNA-bd_sf"/>
</dbReference>
<dbReference type="InterPro" id="IPR036390">
    <property type="entry name" value="WH_DNA-bd_sf"/>
</dbReference>
<dbReference type="NCBIfam" id="NF033788">
    <property type="entry name" value="HTH_metalloreg"/>
    <property type="match status" value="1"/>
</dbReference>
<evidence type="ECO:0000256" key="3">
    <source>
        <dbReference type="ARBA" id="ARBA00023163"/>
    </source>
</evidence>
<dbReference type="PANTHER" id="PTHR33154:SF33">
    <property type="entry name" value="TRANSCRIPTIONAL REPRESSOR SDPR"/>
    <property type="match status" value="1"/>
</dbReference>
<dbReference type="SUPFAM" id="SSF46785">
    <property type="entry name" value="Winged helix' DNA-binding domain"/>
    <property type="match status" value="1"/>
</dbReference>
<keyword evidence="6" id="KW-1185">Reference proteome</keyword>
<reference evidence="5" key="1">
    <citation type="submission" date="2021-01" db="EMBL/GenBank/DDBJ databases">
        <title>Whole genome shotgun sequence of Virgisporangium aurantiacum NBRC 16421.</title>
        <authorList>
            <person name="Komaki H."/>
            <person name="Tamura T."/>
        </authorList>
    </citation>
    <scope>NUCLEOTIDE SEQUENCE</scope>
    <source>
        <strain evidence="5">NBRC 16421</strain>
    </source>
</reference>
<dbReference type="Gene3D" id="1.10.10.10">
    <property type="entry name" value="Winged helix-like DNA-binding domain superfamily/Winged helix DNA-binding domain"/>
    <property type="match status" value="1"/>
</dbReference>